<comment type="caution">
    <text evidence="1">The sequence shown here is derived from an EMBL/GenBank/DDBJ whole genome shotgun (WGS) entry which is preliminary data.</text>
</comment>
<evidence type="ECO:0000313" key="1">
    <source>
        <dbReference type="EMBL" id="RKA09191.1"/>
    </source>
</evidence>
<name>A0AB37NKR2_LISMN</name>
<proteinExistence type="predicted"/>
<sequence>MKKIEMIQKVIEDTEYWDARVFDCKHSILVMNFM</sequence>
<evidence type="ECO:0000313" key="2">
    <source>
        <dbReference type="Proteomes" id="UP000272537"/>
    </source>
</evidence>
<accession>A0AB37NKR2</accession>
<dbReference type="AlphaFoldDB" id="A0AB37NKR2"/>
<dbReference type="Proteomes" id="UP000272537">
    <property type="component" value="Unassembled WGS sequence"/>
</dbReference>
<gene>
    <name evidence="1" type="ORF">DYZ80_00833</name>
</gene>
<protein>
    <submittedName>
        <fullName evidence="1">Uncharacterized protein</fullName>
    </submittedName>
</protein>
<reference evidence="1 2" key="1">
    <citation type="journal article" date="2018" name="BMC Genomics">
        <title>Genes significantly associated with lineage II food isolates of Listeria monocytogenes.</title>
        <authorList>
            <person name="Pirone-Davies C."/>
            <person name="Chen Y."/>
            <person name="Pightling A."/>
            <person name="Ryan G."/>
            <person name="Wang Y."/>
            <person name="Yao K."/>
            <person name="Hoffmann M."/>
            <person name="Allard M.W."/>
        </authorList>
    </citation>
    <scope>NUCLEOTIDE SEQUENCE [LARGE SCALE GENOMIC DNA]</scope>
    <source>
        <strain evidence="1 2">PNUSAL000550</strain>
    </source>
</reference>
<organism evidence="1 2">
    <name type="scientific">Listeria monocytogenes</name>
    <dbReference type="NCBI Taxonomy" id="1639"/>
    <lineage>
        <taxon>Bacteria</taxon>
        <taxon>Bacillati</taxon>
        <taxon>Bacillota</taxon>
        <taxon>Bacilli</taxon>
        <taxon>Bacillales</taxon>
        <taxon>Listeriaceae</taxon>
        <taxon>Listeria</taxon>
    </lineage>
</organism>
<dbReference type="EMBL" id="QXLS01000002">
    <property type="protein sequence ID" value="RKA09191.1"/>
    <property type="molecule type" value="Genomic_DNA"/>
</dbReference>